<feature type="binding site" evidence="10">
    <location>
        <position position="110"/>
    </location>
    <ligand>
        <name>ATP</name>
        <dbReference type="ChEBI" id="CHEBI:30616"/>
    </ligand>
</feature>
<evidence type="ECO:0000256" key="8">
    <source>
        <dbReference type="ARBA" id="ARBA00022840"/>
    </source>
</evidence>
<dbReference type="PROSITE" id="PS00108">
    <property type="entry name" value="PROTEIN_KINASE_ST"/>
    <property type="match status" value="1"/>
</dbReference>
<dbReference type="SUPFAM" id="SSF56112">
    <property type="entry name" value="Protein kinase-like (PK-like)"/>
    <property type="match status" value="2"/>
</dbReference>
<keyword evidence="8 10" id="KW-0067">ATP-binding</keyword>
<dbReference type="PROSITE" id="PS00678">
    <property type="entry name" value="WD_REPEATS_1"/>
    <property type="match status" value="1"/>
</dbReference>
<comment type="caution">
    <text evidence="13">The sequence shown here is derived from an EMBL/GenBank/DDBJ whole genome shotgun (WGS) entry which is preliminary data.</text>
</comment>
<feature type="repeat" description="WD" evidence="9">
    <location>
        <begin position="755"/>
        <end position="791"/>
    </location>
</feature>
<keyword evidence="14" id="KW-1185">Reference proteome</keyword>
<dbReference type="Gene3D" id="1.10.510.10">
    <property type="entry name" value="Transferase(Phosphotransferase) domain 1"/>
    <property type="match status" value="2"/>
</dbReference>
<keyword evidence="5" id="KW-0677">Repeat</keyword>
<evidence type="ECO:0000259" key="12">
    <source>
        <dbReference type="PROSITE" id="PS51285"/>
    </source>
</evidence>
<dbReference type="InterPro" id="IPR008271">
    <property type="entry name" value="Ser/Thr_kinase_AS"/>
</dbReference>
<feature type="repeat" description="WD" evidence="9">
    <location>
        <begin position="599"/>
        <end position="631"/>
    </location>
</feature>
<keyword evidence="4" id="KW-0808">Transferase</keyword>
<dbReference type="InterPro" id="IPR000961">
    <property type="entry name" value="AGC-kinase_C"/>
</dbReference>
<dbReference type="Proteomes" id="UP001057375">
    <property type="component" value="Unassembled WGS sequence"/>
</dbReference>
<organism evidence="13 14">
    <name type="scientific">Aduncisulcus paluster</name>
    <dbReference type="NCBI Taxonomy" id="2918883"/>
    <lineage>
        <taxon>Eukaryota</taxon>
        <taxon>Metamonada</taxon>
        <taxon>Carpediemonas-like organisms</taxon>
        <taxon>Aduncisulcus</taxon>
    </lineage>
</organism>
<keyword evidence="2" id="KW-0723">Serine/threonine-protein kinase</keyword>
<gene>
    <name evidence="13" type="ORF">ADUPG1_011300</name>
</gene>
<evidence type="ECO:0000256" key="5">
    <source>
        <dbReference type="ARBA" id="ARBA00022737"/>
    </source>
</evidence>
<evidence type="ECO:0000256" key="4">
    <source>
        <dbReference type="ARBA" id="ARBA00022679"/>
    </source>
</evidence>
<evidence type="ECO:0000256" key="3">
    <source>
        <dbReference type="ARBA" id="ARBA00022574"/>
    </source>
</evidence>
<evidence type="ECO:0000256" key="7">
    <source>
        <dbReference type="ARBA" id="ARBA00022777"/>
    </source>
</evidence>
<evidence type="ECO:0000256" key="10">
    <source>
        <dbReference type="PROSITE-ProRule" id="PRU10141"/>
    </source>
</evidence>
<dbReference type="InterPro" id="IPR015943">
    <property type="entry name" value="WD40/YVTN_repeat-like_dom_sf"/>
</dbReference>
<feature type="repeat" description="WD" evidence="9">
    <location>
        <begin position="644"/>
        <end position="685"/>
    </location>
</feature>
<accession>A0ABQ5JYJ3</accession>
<dbReference type="InterPro" id="IPR017441">
    <property type="entry name" value="Protein_kinase_ATP_BS"/>
</dbReference>
<dbReference type="InterPro" id="IPR000719">
    <property type="entry name" value="Prot_kinase_dom"/>
</dbReference>
<feature type="domain" description="Protein kinase" evidence="11">
    <location>
        <begin position="81"/>
        <end position="479"/>
    </location>
</feature>
<reference evidence="13" key="1">
    <citation type="submission" date="2022-03" db="EMBL/GenBank/DDBJ databases">
        <title>Draft genome sequence of Aduncisulcus paluster, a free-living microaerophilic Fornicata.</title>
        <authorList>
            <person name="Yuyama I."/>
            <person name="Kume K."/>
            <person name="Tamura T."/>
            <person name="Inagaki Y."/>
            <person name="Hashimoto T."/>
        </authorList>
    </citation>
    <scope>NUCLEOTIDE SEQUENCE</scope>
    <source>
        <strain evidence="13">NY0171</strain>
    </source>
</reference>
<dbReference type="Pfam" id="PF00069">
    <property type="entry name" value="Pkinase"/>
    <property type="match status" value="2"/>
</dbReference>
<evidence type="ECO:0000256" key="1">
    <source>
        <dbReference type="ARBA" id="ARBA00012513"/>
    </source>
</evidence>
<evidence type="ECO:0000256" key="6">
    <source>
        <dbReference type="ARBA" id="ARBA00022741"/>
    </source>
</evidence>
<sequence>MQKKPKASHEKYAIKEIEKYYKRLLSTQEEFVKMKSKKESILSSDVPDDEKKHAEDAWKSFLETKRKERFARRCKPRKEDYENLKQIGQGAFGEVWLVKSKANGKIYAMKKLSKVAMTRKSQVGHVRTERNILALAKSDWIIELNAAFRDDSYLYFILEYCPGGDMMNLLIKYDIFPEEVTRFYIAETVLAIAAVHERGYMHRDIKPDNLLFDSKGHIKLSDFGLASGFEDLRLKKFQESVSSSSSSSAPKHMVSREEMMTTWRGRRLKAHSVVGTPDYIAPEVLSGESGKDGYGPEADWWSLGCIMYECLIGYPPFTGRTTSETCSKIARWRTSLKFQESVSSSSSSSAPKHMVSREEMMTTWRGRRLKAHSVVGTPDYIAPEVLSGESGKDGYGPEADWWSLGCIMYECLIGYPPFTGRTTSETCSKIARWRTSLVFPPEPQLSVEAKDLIYRFLCDSKNRLGYKRGVRDIMRHRFFHGVNWERLRMMRAPFQPKLKSPSDTRYFDKFDKAHHDKIEATVSQGLRKKRKYDMPFAGFTFRESDTAHGKFETRSARVKGISFHPSRPWILVSLHTGEIQLWDYVFSILIDTFSSGDGSEGHKGPVRGVDFHRTQPIFVSGGDDRKVRLWNYNERSHNPCVHTFEGHTDYVRSVSFHKIFPWIVSASDDHTARIWNWQSRTRMADLVGHTNFVTCARFHPRLELVATTSMDLSVRVWDISQLKFKAHAGRMSALQKVAINVLTFPLTVISDSIAGDGHEDGLRSVDWHPTDDSKLITSSDDHTVREWRVPL</sequence>
<dbReference type="GO" id="GO:0016301">
    <property type="term" value="F:kinase activity"/>
    <property type="evidence" value="ECO:0007669"/>
    <property type="project" value="UniProtKB-KW"/>
</dbReference>
<dbReference type="SMART" id="SM00133">
    <property type="entry name" value="S_TK_X"/>
    <property type="match status" value="1"/>
</dbReference>
<dbReference type="InterPro" id="IPR011009">
    <property type="entry name" value="Kinase-like_dom_sf"/>
</dbReference>
<dbReference type="PROSITE" id="PS50294">
    <property type="entry name" value="WD_REPEATS_REGION"/>
    <property type="match status" value="4"/>
</dbReference>
<dbReference type="PROSITE" id="PS51285">
    <property type="entry name" value="AGC_KINASE_CTER"/>
    <property type="match status" value="1"/>
</dbReference>
<dbReference type="InterPro" id="IPR019775">
    <property type="entry name" value="WD40_repeat_CS"/>
</dbReference>
<keyword evidence="3 9" id="KW-0853">WD repeat</keyword>
<dbReference type="SUPFAM" id="SSF50978">
    <property type="entry name" value="WD40 repeat-like"/>
    <property type="match status" value="1"/>
</dbReference>
<evidence type="ECO:0000313" key="13">
    <source>
        <dbReference type="EMBL" id="GKT18394.1"/>
    </source>
</evidence>
<name>A0ABQ5JYJ3_9EUKA</name>
<dbReference type="PANTHER" id="PTHR22988">
    <property type="entry name" value="MYOTONIC DYSTROPHY S/T KINASE-RELATED"/>
    <property type="match status" value="1"/>
</dbReference>
<dbReference type="InterPro" id="IPR036322">
    <property type="entry name" value="WD40_repeat_dom_sf"/>
</dbReference>
<protein>
    <recommendedName>
        <fullName evidence="1">non-specific serine/threonine protein kinase</fullName>
        <ecNumber evidence="1">2.7.11.1</ecNumber>
    </recommendedName>
</protein>
<feature type="non-terminal residue" evidence="13">
    <location>
        <position position="791"/>
    </location>
</feature>
<dbReference type="EC" id="2.7.11.1" evidence="1"/>
<dbReference type="SMART" id="SM00320">
    <property type="entry name" value="WD40"/>
    <property type="match status" value="5"/>
</dbReference>
<evidence type="ECO:0000256" key="9">
    <source>
        <dbReference type="PROSITE-ProRule" id="PRU00221"/>
    </source>
</evidence>
<dbReference type="InterPro" id="IPR050839">
    <property type="entry name" value="Rho-assoc_Ser/Thr_Kinase"/>
</dbReference>
<dbReference type="InterPro" id="IPR001680">
    <property type="entry name" value="WD40_rpt"/>
</dbReference>
<dbReference type="Gene3D" id="2.130.10.10">
    <property type="entry name" value="YVTN repeat-like/Quinoprotein amine dehydrogenase"/>
    <property type="match status" value="1"/>
</dbReference>
<dbReference type="PROSITE" id="PS50082">
    <property type="entry name" value="WD_REPEATS_2"/>
    <property type="match status" value="4"/>
</dbReference>
<dbReference type="PROSITE" id="PS50011">
    <property type="entry name" value="PROTEIN_KINASE_DOM"/>
    <property type="match status" value="1"/>
</dbReference>
<proteinExistence type="predicted"/>
<dbReference type="Gene3D" id="3.30.200.20">
    <property type="entry name" value="Phosphorylase Kinase, domain 1"/>
    <property type="match status" value="2"/>
</dbReference>
<feature type="domain" description="AGC-kinase C-terminal" evidence="12">
    <location>
        <begin position="480"/>
        <end position="551"/>
    </location>
</feature>
<evidence type="ECO:0000259" key="11">
    <source>
        <dbReference type="PROSITE" id="PS50011"/>
    </source>
</evidence>
<dbReference type="EMBL" id="BQXS01011942">
    <property type="protein sequence ID" value="GKT18394.1"/>
    <property type="molecule type" value="Genomic_DNA"/>
</dbReference>
<feature type="repeat" description="WD" evidence="9">
    <location>
        <begin position="686"/>
        <end position="720"/>
    </location>
</feature>
<dbReference type="PROSITE" id="PS00107">
    <property type="entry name" value="PROTEIN_KINASE_ATP"/>
    <property type="match status" value="1"/>
</dbReference>
<dbReference type="CDD" id="cd00200">
    <property type="entry name" value="WD40"/>
    <property type="match status" value="1"/>
</dbReference>
<evidence type="ECO:0000256" key="2">
    <source>
        <dbReference type="ARBA" id="ARBA00022527"/>
    </source>
</evidence>
<dbReference type="Pfam" id="PF00400">
    <property type="entry name" value="WD40"/>
    <property type="match status" value="4"/>
</dbReference>
<evidence type="ECO:0000313" key="14">
    <source>
        <dbReference type="Proteomes" id="UP001057375"/>
    </source>
</evidence>
<keyword evidence="6 10" id="KW-0547">Nucleotide-binding</keyword>
<dbReference type="SMART" id="SM00220">
    <property type="entry name" value="S_TKc"/>
    <property type="match status" value="1"/>
</dbReference>
<keyword evidence="7 13" id="KW-0418">Kinase</keyword>